<keyword evidence="2 5" id="KW-0690">Ribosome biogenesis</keyword>
<dbReference type="GeneID" id="93094546"/>
<dbReference type="GO" id="GO:0005737">
    <property type="term" value="C:cytoplasm"/>
    <property type="evidence" value="ECO:0007669"/>
    <property type="project" value="UniProtKB-SubCell"/>
</dbReference>
<keyword evidence="4 5" id="KW-0143">Chaperone</keyword>
<comment type="function">
    <text evidence="5">An accessory protein needed during the final step in the assembly of 30S ribosomal subunit, possibly for assembly of the head region. Essential for efficient processing of 16S rRNA. May be needed both before and after RbfA during the maturation of 16S rRNA. It has affinity for free ribosomal 30S subunits but not for 70S ribosomes.</text>
</comment>
<comment type="similarity">
    <text evidence="5">Belongs to the RimM family.</text>
</comment>
<keyword evidence="9" id="KW-1185">Reference proteome</keyword>
<dbReference type="InterPro" id="IPR002676">
    <property type="entry name" value="RimM_N"/>
</dbReference>
<evidence type="ECO:0000313" key="8">
    <source>
        <dbReference type="EMBL" id="KFI78299.1"/>
    </source>
</evidence>
<dbReference type="Pfam" id="PF01782">
    <property type="entry name" value="RimM"/>
    <property type="match status" value="1"/>
</dbReference>
<evidence type="ECO:0000313" key="9">
    <source>
        <dbReference type="Proteomes" id="UP000029082"/>
    </source>
</evidence>
<dbReference type="GO" id="GO:0005840">
    <property type="term" value="C:ribosome"/>
    <property type="evidence" value="ECO:0007669"/>
    <property type="project" value="InterPro"/>
</dbReference>
<gene>
    <name evidence="5" type="primary">rimM</name>
    <name evidence="8" type="ORF">BMON_1564</name>
</gene>
<keyword evidence="3 5" id="KW-0698">rRNA processing</keyword>
<dbReference type="GO" id="GO:0006364">
    <property type="term" value="P:rRNA processing"/>
    <property type="evidence" value="ECO:0007669"/>
    <property type="project" value="UniProtKB-UniRule"/>
</dbReference>
<evidence type="ECO:0000256" key="1">
    <source>
        <dbReference type="ARBA" id="ARBA00022490"/>
    </source>
</evidence>
<dbReference type="AlphaFoldDB" id="A0A087C4U9"/>
<protein>
    <recommendedName>
        <fullName evidence="5">Ribosome maturation factor RimM</fullName>
    </recommendedName>
</protein>
<dbReference type="Gene3D" id="2.30.30.240">
    <property type="entry name" value="PRC-barrel domain"/>
    <property type="match status" value="1"/>
</dbReference>
<dbReference type="EMBL" id="JGZE01000004">
    <property type="protein sequence ID" value="KFI78299.1"/>
    <property type="molecule type" value="Genomic_DNA"/>
</dbReference>
<dbReference type="InterPro" id="IPR009000">
    <property type="entry name" value="Transl_B-barrel_sf"/>
</dbReference>
<proteinExistence type="inferred from homology"/>
<dbReference type="InterPro" id="IPR011033">
    <property type="entry name" value="PRC_barrel-like_sf"/>
</dbReference>
<dbReference type="STRING" id="1437603.GCA_000771525_01506"/>
<dbReference type="SUPFAM" id="SSF50346">
    <property type="entry name" value="PRC-barrel domain"/>
    <property type="match status" value="1"/>
</dbReference>
<dbReference type="Pfam" id="PF24986">
    <property type="entry name" value="PRC_RimM"/>
    <property type="match status" value="1"/>
</dbReference>
<comment type="subcellular location">
    <subcellularLocation>
        <location evidence="5">Cytoplasm</location>
    </subcellularLocation>
</comment>
<dbReference type="HAMAP" id="MF_00014">
    <property type="entry name" value="Ribosome_mat_RimM"/>
    <property type="match status" value="1"/>
</dbReference>
<dbReference type="PANTHER" id="PTHR33692">
    <property type="entry name" value="RIBOSOME MATURATION FACTOR RIMM"/>
    <property type="match status" value="1"/>
</dbReference>
<evidence type="ECO:0000256" key="2">
    <source>
        <dbReference type="ARBA" id="ARBA00022517"/>
    </source>
</evidence>
<dbReference type="InterPro" id="IPR056792">
    <property type="entry name" value="PRC_RimM"/>
</dbReference>
<feature type="domain" description="RimM N-terminal" evidence="6">
    <location>
        <begin position="17"/>
        <end position="95"/>
    </location>
</feature>
<dbReference type="NCBIfam" id="TIGR02273">
    <property type="entry name" value="16S_RimM"/>
    <property type="match status" value="1"/>
</dbReference>
<dbReference type="InterPro" id="IPR011961">
    <property type="entry name" value="RimM"/>
</dbReference>
<reference evidence="8 9" key="1">
    <citation type="submission" date="2014-03" db="EMBL/GenBank/DDBJ databases">
        <title>Genomics of Bifidobacteria.</title>
        <authorList>
            <person name="Ventura M."/>
            <person name="Milani C."/>
            <person name="Lugli G.A."/>
        </authorList>
    </citation>
    <scope>NUCLEOTIDE SEQUENCE [LARGE SCALE GENOMIC DNA]</scope>
    <source>
        <strain evidence="8 9">DSM 21395</strain>
    </source>
</reference>
<comment type="caution">
    <text evidence="8">The sequence shown here is derived from an EMBL/GenBank/DDBJ whole genome shotgun (WGS) entry which is preliminary data.</text>
</comment>
<dbReference type="OrthoDB" id="5381335at2"/>
<keyword evidence="1 5" id="KW-0963">Cytoplasm</keyword>
<dbReference type="RefSeq" id="WP_033512565.1">
    <property type="nucleotide sequence ID" value="NZ_JDUO01000005.1"/>
</dbReference>
<sequence length="200" mass="21610">MAGTHDGDPQQPGLLRVCRIGRAQGLKGEVTVQSFTDEPDYRYEAGSRLFTRDGATVYTVARSRTFKGRWILLFEGVSNREGAEALAGTELYGQADDPEAMAEEGLWYPKDLIRLEARLASTATPGRPDGAVLGTVVDVDAAPAQALLKIRLSDAFATPESRTALVPFVERIVPTVNLAERYLTIDPPGGLIPGLEPADR</sequence>
<comment type="domain">
    <text evidence="5">The PRC barrel domain binds ribosomal protein uS19.</text>
</comment>
<dbReference type="SUPFAM" id="SSF50447">
    <property type="entry name" value="Translation proteins"/>
    <property type="match status" value="1"/>
</dbReference>
<dbReference type="PANTHER" id="PTHR33692:SF1">
    <property type="entry name" value="RIBOSOME MATURATION FACTOR RIMM"/>
    <property type="match status" value="1"/>
</dbReference>
<evidence type="ECO:0000259" key="7">
    <source>
        <dbReference type="Pfam" id="PF24986"/>
    </source>
</evidence>
<dbReference type="GO" id="GO:0043022">
    <property type="term" value="F:ribosome binding"/>
    <property type="evidence" value="ECO:0007669"/>
    <property type="project" value="InterPro"/>
</dbReference>
<organism evidence="8 9">
    <name type="scientific">Bifidobacterium mongoliense DSM 21395</name>
    <dbReference type="NCBI Taxonomy" id="1437603"/>
    <lineage>
        <taxon>Bacteria</taxon>
        <taxon>Bacillati</taxon>
        <taxon>Actinomycetota</taxon>
        <taxon>Actinomycetes</taxon>
        <taxon>Bifidobacteriales</taxon>
        <taxon>Bifidobacteriaceae</taxon>
        <taxon>Bifidobacterium</taxon>
    </lineage>
</organism>
<dbReference type="GO" id="GO:0042274">
    <property type="term" value="P:ribosomal small subunit biogenesis"/>
    <property type="evidence" value="ECO:0007669"/>
    <property type="project" value="UniProtKB-UniRule"/>
</dbReference>
<evidence type="ECO:0000259" key="6">
    <source>
        <dbReference type="Pfam" id="PF01782"/>
    </source>
</evidence>
<dbReference type="Proteomes" id="UP000029082">
    <property type="component" value="Unassembled WGS sequence"/>
</dbReference>
<evidence type="ECO:0000256" key="3">
    <source>
        <dbReference type="ARBA" id="ARBA00022552"/>
    </source>
</evidence>
<feature type="domain" description="Ribosome maturation factor RimM PRC barrel" evidence="7">
    <location>
        <begin position="130"/>
        <end position="191"/>
    </location>
</feature>
<accession>A0A087C4U9</accession>
<dbReference type="InterPro" id="IPR036976">
    <property type="entry name" value="RimM_N_sf"/>
</dbReference>
<name>A0A087C4U9_9BIFI</name>
<evidence type="ECO:0000256" key="4">
    <source>
        <dbReference type="ARBA" id="ARBA00023186"/>
    </source>
</evidence>
<evidence type="ECO:0000256" key="5">
    <source>
        <dbReference type="HAMAP-Rule" id="MF_00014"/>
    </source>
</evidence>
<dbReference type="Gene3D" id="2.40.30.60">
    <property type="entry name" value="RimM"/>
    <property type="match status" value="1"/>
</dbReference>
<dbReference type="eggNOG" id="COG0806">
    <property type="taxonomic scope" value="Bacteria"/>
</dbReference>
<comment type="subunit">
    <text evidence="5">Binds ribosomal protein uS19.</text>
</comment>